<dbReference type="Gene3D" id="2.130.10.10">
    <property type="entry name" value="YVTN repeat-like/Quinoprotein amine dehydrogenase"/>
    <property type="match status" value="1"/>
</dbReference>
<evidence type="ECO:0000259" key="5">
    <source>
        <dbReference type="Pfam" id="PF12265"/>
    </source>
</evidence>
<dbReference type="PANTHER" id="PTHR45903">
    <property type="entry name" value="GLUTAMATE-RICH WD REPEAT-CONTAINING PROTEIN 1"/>
    <property type="match status" value="1"/>
</dbReference>
<evidence type="ECO:0000313" key="6">
    <source>
        <dbReference type="EMBL" id="KAJ3634393.1"/>
    </source>
</evidence>
<dbReference type="InterPro" id="IPR036322">
    <property type="entry name" value="WD40_repeat_dom_sf"/>
</dbReference>
<dbReference type="InterPro" id="IPR015943">
    <property type="entry name" value="WD40/YVTN_repeat-like_dom_sf"/>
</dbReference>
<dbReference type="InterPro" id="IPR020472">
    <property type="entry name" value="WD40_PAC1"/>
</dbReference>
<feature type="domain" description="Histone-binding protein RBBP4-like N-terminal" evidence="5">
    <location>
        <begin position="20"/>
        <end position="86"/>
    </location>
</feature>
<evidence type="ECO:0000256" key="3">
    <source>
        <dbReference type="ARBA" id="ARBA00040876"/>
    </source>
</evidence>
<feature type="repeat" description="WD" evidence="4">
    <location>
        <begin position="265"/>
        <end position="301"/>
    </location>
</feature>
<feature type="repeat" description="WD" evidence="4">
    <location>
        <begin position="221"/>
        <end position="263"/>
    </location>
</feature>
<dbReference type="InterPro" id="IPR022052">
    <property type="entry name" value="Histone-bd_RBBP4-like_N"/>
</dbReference>
<feature type="repeat" description="WD" evidence="4">
    <location>
        <begin position="312"/>
        <end position="354"/>
    </location>
</feature>
<dbReference type="PROSITE" id="PS50294">
    <property type="entry name" value="WD_REPEATS_REGION"/>
    <property type="match status" value="3"/>
</dbReference>
<comment type="caution">
    <text evidence="6">The sequence shown here is derived from an EMBL/GenBank/DDBJ whole genome shotgun (WGS) entry which is preliminary data.</text>
</comment>
<dbReference type="PROSITE" id="PS50082">
    <property type="entry name" value="WD_REPEATS_2"/>
    <property type="match status" value="3"/>
</dbReference>
<organism evidence="6 7">
    <name type="scientific">Zophobas morio</name>
    <dbReference type="NCBI Taxonomy" id="2755281"/>
    <lineage>
        <taxon>Eukaryota</taxon>
        <taxon>Metazoa</taxon>
        <taxon>Ecdysozoa</taxon>
        <taxon>Arthropoda</taxon>
        <taxon>Hexapoda</taxon>
        <taxon>Insecta</taxon>
        <taxon>Pterygota</taxon>
        <taxon>Neoptera</taxon>
        <taxon>Endopterygota</taxon>
        <taxon>Coleoptera</taxon>
        <taxon>Polyphaga</taxon>
        <taxon>Cucujiformia</taxon>
        <taxon>Tenebrionidae</taxon>
        <taxon>Zophobas</taxon>
    </lineage>
</organism>
<dbReference type="EMBL" id="JALNTZ010000556">
    <property type="protein sequence ID" value="KAJ3634393.1"/>
    <property type="molecule type" value="Genomic_DNA"/>
</dbReference>
<evidence type="ECO:0000313" key="7">
    <source>
        <dbReference type="Proteomes" id="UP001168821"/>
    </source>
</evidence>
<dbReference type="GO" id="GO:0005730">
    <property type="term" value="C:nucleolus"/>
    <property type="evidence" value="ECO:0007669"/>
    <property type="project" value="TreeGrafter"/>
</dbReference>
<gene>
    <name evidence="6" type="ORF">Zmor_019124</name>
</gene>
<accession>A0AA38HNV2</accession>
<keyword evidence="1 4" id="KW-0853">WD repeat</keyword>
<dbReference type="AlphaFoldDB" id="A0AA38HNV2"/>
<keyword evidence="7" id="KW-1185">Reference proteome</keyword>
<dbReference type="PRINTS" id="PR00320">
    <property type="entry name" value="GPROTEINBRPT"/>
</dbReference>
<reference evidence="6" key="1">
    <citation type="journal article" date="2023" name="G3 (Bethesda)">
        <title>Whole genome assemblies of Zophobas morio and Tenebrio molitor.</title>
        <authorList>
            <person name="Kaur S."/>
            <person name="Stinson S.A."/>
            <person name="diCenzo G.C."/>
        </authorList>
    </citation>
    <scope>NUCLEOTIDE SEQUENCE</scope>
    <source>
        <strain evidence="6">QUZm001</strain>
    </source>
</reference>
<dbReference type="Pfam" id="PF00400">
    <property type="entry name" value="WD40"/>
    <property type="match status" value="3"/>
</dbReference>
<evidence type="ECO:0000256" key="2">
    <source>
        <dbReference type="ARBA" id="ARBA00022737"/>
    </source>
</evidence>
<dbReference type="PANTHER" id="PTHR45903:SF1">
    <property type="entry name" value="GLUTAMATE-RICH WD REPEAT-CONTAINING PROTEIN 1"/>
    <property type="match status" value="1"/>
</dbReference>
<dbReference type="Proteomes" id="UP001168821">
    <property type="component" value="Unassembled WGS sequence"/>
</dbReference>
<protein>
    <recommendedName>
        <fullName evidence="3">Glutamate-rich WD repeat-containing protein 1</fullName>
    </recommendedName>
</protein>
<keyword evidence="2" id="KW-0677">Repeat</keyword>
<dbReference type="InterPro" id="IPR051972">
    <property type="entry name" value="Glutamate-rich_WD_repeat"/>
</dbReference>
<dbReference type="Pfam" id="PF12265">
    <property type="entry name" value="CAF1C_H4-bd"/>
    <property type="match status" value="1"/>
</dbReference>
<sequence>ITNDESVKVYLPSEKLKEGEVLEFDATAYDLLQTINVEWPCLSFDIIKDNLGENRTEFPLTLYFAAGTQADQAVNNKILFIKLSNLYKTSSQDDSDDGIEYDEVEEDPILRDSFIKHPFGIINRIRVAPHKSEILSVWGDDGSVRMFNASEQIKYIESSTKRAAPFNVKPLFTFSGHPCEGFAMDWSTVKQGRFASGDCSKQVYLWEPTEDGLWSICETPFVGHESSVEDLQWSPSEPNALASCSSDKTIKIWDARQKSRCAISVRAHQCDVNVISWNKLVSYLLVSGGDDGEFKVWDLRTFGAKALPIATFKWHTDAITSVEWHPCDESVLAVSGADDQISLWDLSLEEDYEVSSPEEQSKIPAQLLFVHQGQNHIKEAHWHPQVPGLLASTAASGINVFKTINI</sequence>
<evidence type="ECO:0000256" key="4">
    <source>
        <dbReference type="PROSITE-ProRule" id="PRU00221"/>
    </source>
</evidence>
<dbReference type="GO" id="GO:0042254">
    <property type="term" value="P:ribosome biogenesis"/>
    <property type="evidence" value="ECO:0007669"/>
    <property type="project" value="TreeGrafter"/>
</dbReference>
<dbReference type="SMART" id="SM00320">
    <property type="entry name" value="WD40"/>
    <property type="match status" value="6"/>
</dbReference>
<proteinExistence type="predicted"/>
<dbReference type="SUPFAM" id="SSF50978">
    <property type="entry name" value="WD40 repeat-like"/>
    <property type="match status" value="1"/>
</dbReference>
<evidence type="ECO:0000256" key="1">
    <source>
        <dbReference type="ARBA" id="ARBA00022574"/>
    </source>
</evidence>
<feature type="non-terminal residue" evidence="6">
    <location>
        <position position="406"/>
    </location>
</feature>
<name>A0AA38HNV2_9CUCU</name>
<dbReference type="InterPro" id="IPR001680">
    <property type="entry name" value="WD40_rpt"/>
</dbReference>